<organism evidence="1 2">
    <name type="scientific">Ruegeria faecimaris</name>
    <dbReference type="NCBI Taxonomy" id="686389"/>
    <lineage>
        <taxon>Bacteria</taxon>
        <taxon>Pseudomonadati</taxon>
        <taxon>Pseudomonadota</taxon>
        <taxon>Alphaproteobacteria</taxon>
        <taxon>Rhodobacterales</taxon>
        <taxon>Roseobacteraceae</taxon>
        <taxon>Ruegeria</taxon>
    </lineage>
</organism>
<dbReference type="Proteomes" id="UP000319555">
    <property type="component" value="Unassembled WGS sequence"/>
</dbReference>
<accession>A0A521BEE3</accession>
<name>A0A521BEE3_9RHOB</name>
<protein>
    <submittedName>
        <fullName evidence="1">Uncharacterized protein</fullName>
    </submittedName>
</protein>
<sequence>MNNLYPEDITDFEHQSACKSGPLTLSSSFGKGKCN</sequence>
<dbReference type="AlphaFoldDB" id="A0A521BEE3"/>
<reference evidence="1 2" key="1">
    <citation type="submission" date="2017-05" db="EMBL/GenBank/DDBJ databases">
        <authorList>
            <person name="Varghese N."/>
            <person name="Submissions S."/>
        </authorList>
    </citation>
    <scope>NUCLEOTIDE SEQUENCE [LARGE SCALE GENOMIC DNA]</scope>
    <source>
        <strain evidence="1 2">DSM 28009</strain>
    </source>
</reference>
<evidence type="ECO:0000313" key="1">
    <source>
        <dbReference type="EMBL" id="SMO45477.1"/>
    </source>
</evidence>
<evidence type="ECO:0000313" key="2">
    <source>
        <dbReference type="Proteomes" id="UP000319555"/>
    </source>
</evidence>
<dbReference type="EMBL" id="FXTE01000001">
    <property type="protein sequence ID" value="SMO45477.1"/>
    <property type="molecule type" value="Genomic_DNA"/>
</dbReference>
<keyword evidence="2" id="KW-1185">Reference proteome</keyword>
<proteinExistence type="predicted"/>
<gene>
    <name evidence="1" type="ORF">SAMN06265380_101790</name>
</gene>